<dbReference type="Gene3D" id="2.40.40.20">
    <property type="match status" value="1"/>
</dbReference>
<feature type="domain" description="4Fe-4S Mo/W bis-MGD-type" evidence="5">
    <location>
        <begin position="6"/>
        <end position="66"/>
    </location>
</feature>
<evidence type="ECO:0000256" key="3">
    <source>
        <dbReference type="ARBA" id="ARBA00023004"/>
    </source>
</evidence>
<evidence type="ECO:0000313" key="7">
    <source>
        <dbReference type="Proteomes" id="UP001183648"/>
    </source>
</evidence>
<gene>
    <name evidence="6" type="ORF">J2S63_000944</name>
</gene>
<comment type="similarity">
    <text evidence="1">Belongs to the prokaryotic molybdopterin-containing oxidoreductase family.</text>
</comment>
<name>A0ABU2BSZ2_9ACTN</name>
<dbReference type="Pfam" id="PF00384">
    <property type="entry name" value="Molybdopterin"/>
    <property type="match status" value="1"/>
</dbReference>
<dbReference type="PROSITE" id="PS51669">
    <property type="entry name" value="4FE4S_MOW_BIS_MGD"/>
    <property type="match status" value="1"/>
</dbReference>
<dbReference type="Gene3D" id="3.40.50.740">
    <property type="match status" value="1"/>
</dbReference>
<keyword evidence="4" id="KW-0411">Iron-sulfur</keyword>
<dbReference type="Proteomes" id="UP001183648">
    <property type="component" value="Unassembled WGS sequence"/>
</dbReference>
<dbReference type="InterPro" id="IPR006657">
    <property type="entry name" value="MoPterin_dinucl-bd_dom"/>
</dbReference>
<dbReference type="PANTHER" id="PTHR43742:SF6">
    <property type="entry name" value="OXIDOREDUCTASE YYAE-RELATED"/>
    <property type="match status" value="1"/>
</dbReference>
<keyword evidence="2" id="KW-0479">Metal-binding</keyword>
<dbReference type="Pfam" id="PF01568">
    <property type="entry name" value="Molydop_binding"/>
    <property type="match status" value="1"/>
</dbReference>
<sequence length="713" mass="76445">MAATSTETVHGVCNLCEAICGVLLTVERSPEGDRVTGIKGNPEDPLSRGHICPKGTALADIHTDPDRLRKPIRRVGSEWHEIGWDEAIELAVTGLADVQDEHGDDAVGVYLGNPNVHSLGAMTHGSQVTKALRSRNTYSATSVDQLPQQLVAHLLYGHQLLLPVPDIDRSSLVVVFGGNPMASNGSLWTVPDFPQRLRDLQKRGGRLVVLDPRRTETARVADEHHFVRPGTDAAVLLAMVHTLFAEDLTQPAEYVDGVDRVREAVAGFTPEWAASVSGVDADVIVKLARDLAGADAAAAYGRMGVSTQPFGTVCAWAVNALNILTGHLDSPGGAMFTSPALDIIGQGLIGRGGHGRWRSRVRDLPESSSELPVATLADEMLTPGDGQVRALLTMSGNPVLSTPDGRRLGEALAGLDFMVAVDLYLNETTRHADVILPPTSALERDHYDLVFQALAVRNTARFTPAVVEPAKGTRHDWQIMRDLALGLVARREARTGKKSGLRARAKRELRLRTSPTVMVDLLLRRGPAKLSVRALKKSPNGVDLGPLEPRLPGRLKTTDKRIDLAQPMVLDVLARVRSSLAAPAGDELLLIGRRHQRDCNSWMHNTERLTKGKARHHLLMHPSDLASRGLEDGAVVQVSSRVGKVAVEVRATEDVMPGVVSLPHGYGHGAPGTRLSHSNGVAGVSINDLTDPEALDVSGNAALNGVPVTVTTS</sequence>
<dbReference type="InterPro" id="IPR050612">
    <property type="entry name" value="Prok_Mopterin_Oxidored"/>
</dbReference>
<evidence type="ECO:0000259" key="5">
    <source>
        <dbReference type="PROSITE" id="PS51669"/>
    </source>
</evidence>
<dbReference type="Gene3D" id="2.20.25.90">
    <property type="entry name" value="ADC-like domains"/>
    <property type="match status" value="1"/>
</dbReference>
<evidence type="ECO:0000256" key="1">
    <source>
        <dbReference type="ARBA" id="ARBA00010312"/>
    </source>
</evidence>
<dbReference type="SUPFAM" id="SSF50692">
    <property type="entry name" value="ADC-like"/>
    <property type="match status" value="1"/>
</dbReference>
<dbReference type="Gene3D" id="3.40.228.10">
    <property type="entry name" value="Dimethylsulfoxide Reductase, domain 2"/>
    <property type="match status" value="1"/>
</dbReference>
<dbReference type="InterPro" id="IPR006963">
    <property type="entry name" value="Mopterin_OxRdtase_4Fe-4S_dom"/>
</dbReference>
<dbReference type="InterPro" id="IPR006656">
    <property type="entry name" value="Mopterin_OxRdtase"/>
</dbReference>
<dbReference type="SMART" id="SM00926">
    <property type="entry name" value="Molybdop_Fe4S4"/>
    <property type="match status" value="1"/>
</dbReference>
<evidence type="ECO:0000313" key="6">
    <source>
        <dbReference type="EMBL" id="MDR7361391.1"/>
    </source>
</evidence>
<dbReference type="SUPFAM" id="SSF53706">
    <property type="entry name" value="Formate dehydrogenase/DMSO reductase, domains 1-3"/>
    <property type="match status" value="1"/>
</dbReference>
<dbReference type="Pfam" id="PF04879">
    <property type="entry name" value="Molybdop_Fe4S4"/>
    <property type="match status" value="1"/>
</dbReference>
<organism evidence="6 7">
    <name type="scientific">Nocardioides marmoribigeumensis</name>
    <dbReference type="NCBI Taxonomy" id="433649"/>
    <lineage>
        <taxon>Bacteria</taxon>
        <taxon>Bacillati</taxon>
        <taxon>Actinomycetota</taxon>
        <taxon>Actinomycetes</taxon>
        <taxon>Propionibacteriales</taxon>
        <taxon>Nocardioidaceae</taxon>
        <taxon>Nocardioides</taxon>
    </lineage>
</organism>
<reference evidence="6 7" key="1">
    <citation type="submission" date="2023-07" db="EMBL/GenBank/DDBJ databases">
        <title>Sequencing the genomes of 1000 actinobacteria strains.</title>
        <authorList>
            <person name="Klenk H.-P."/>
        </authorList>
    </citation>
    <scope>NUCLEOTIDE SEQUENCE [LARGE SCALE GENOMIC DNA]</scope>
    <source>
        <strain evidence="6 7">DSM 19426</strain>
    </source>
</reference>
<comment type="caution">
    <text evidence="6">The sequence shown here is derived from an EMBL/GenBank/DDBJ whole genome shotgun (WGS) entry which is preliminary data.</text>
</comment>
<accession>A0ABU2BSZ2</accession>
<keyword evidence="7" id="KW-1185">Reference proteome</keyword>
<evidence type="ECO:0000256" key="4">
    <source>
        <dbReference type="ARBA" id="ARBA00023014"/>
    </source>
</evidence>
<evidence type="ECO:0000256" key="2">
    <source>
        <dbReference type="ARBA" id="ARBA00022723"/>
    </source>
</evidence>
<keyword evidence="3" id="KW-0408">Iron</keyword>
<dbReference type="RefSeq" id="WP_310299307.1">
    <property type="nucleotide sequence ID" value="NZ_BAAAPS010000007.1"/>
</dbReference>
<dbReference type="InterPro" id="IPR009010">
    <property type="entry name" value="Asp_de-COase-like_dom_sf"/>
</dbReference>
<protein>
    <submittedName>
        <fullName evidence="6">Anaerobic selenocysteine-containing dehydrogenase</fullName>
    </submittedName>
</protein>
<dbReference type="PANTHER" id="PTHR43742">
    <property type="entry name" value="TRIMETHYLAMINE-N-OXIDE REDUCTASE"/>
    <property type="match status" value="1"/>
</dbReference>
<proteinExistence type="inferred from homology"/>
<dbReference type="EMBL" id="JAVDYG010000001">
    <property type="protein sequence ID" value="MDR7361391.1"/>
    <property type="molecule type" value="Genomic_DNA"/>
</dbReference>